<proteinExistence type="predicted"/>
<comment type="caution">
    <text evidence="3">The sequence shown here is derived from an EMBL/GenBank/DDBJ whole genome shotgun (WGS) entry which is preliminary data.</text>
</comment>
<dbReference type="GO" id="GO:0008081">
    <property type="term" value="F:phosphoric diester hydrolase activity"/>
    <property type="evidence" value="ECO:0007669"/>
    <property type="project" value="InterPro"/>
</dbReference>
<sequence>MTQTNGYTDANAVVNGNRDTDTGTNRNAFAEDQSSSPAVRRPPGALPRVIAHRGFADDYPENTTAAFRRAARYADAVEIDVRRCGSGELVAFHDATLDRVTDASGRVDETPLSTLRNVDVLGTGQGIPTLREAIAAIPSETDVTVELKEPVVEDALEALDVDNEVVVSSLDQSILERVRARGGPPTALVPLPGTGGIKMAAEAGCSAVHPRRATVFLRPGYVERANRAGLAVNVWPVRDAVDAARLAAIGVDGIAADSAGLVHRDGASLSRMDGKR</sequence>
<dbReference type="CDD" id="cd08556">
    <property type="entry name" value="GDPD"/>
    <property type="match status" value="1"/>
</dbReference>
<dbReference type="Proteomes" id="UP000291097">
    <property type="component" value="Unassembled WGS sequence"/>
</dbReference>
<reference evidence="3 4" key="1">
    <citation type="submission" date="2019-02" db="EMBL/GenBank/DDBJ databases">
        <title>Genomic Encyclopedia of Archaeal and Bacterial Type Strains, Phase II (KMG-II): from individual species to whole genera.</title>
        <authorList>
            <person name="Goeker M."/>
        </authorList>
    </citation>
    <scope>NUCLEOTIDE SEQUENCE [LARGE SCALE GENOMIC DNA]</scope>
    <source>
        <strain evidence="3 4">DSM 18328</strain>
    </source>
</reference>
<dbReference type="RefSeq" id="WP_207225229.1">
    <property type="nucleotide sequence ID" value="NZ_SHMP01000001.1"/>
</dbReference>
<dbReference type="SUPFAM" id="SSF51695">
    <property type="entry name" value="PLC-like phosphodiesterases"/>
    <property type="match status" value="1"/>
</dbReference>
<dbReference type="InterPro" id="IPR017946">
    <property type="entry name" value="PLC-like_Pdiesterase_TIM-brl"/>
</dbReference>
<evidence type="ECO:0000313" key="3">
    <source>
        <dbReference type="EMBL" id="RZV12613.1"/>
    </source>
</evidence>
<feature type="domain" description="GP-PDE" evidence="2">
    <location>
        <begin position="47"/>
        <end position="266"/>
    </location>
</feature>
<evidence type="ECO:0000256" key="1">
    <source>
        <dbReference type="SAM" id="MobiDB-lite"/>
    </source>
</evidence>
<dbReference type="EMBL" id="SHMP01000001">
    <property type="protein sequence ID" value="RZV12613.1"/>
    <property type="molecule type" value="Genomic_DNA"/>
</dbReference>
<organism evidence="3 4">
    <name type="scientific">Natrinema hispanicum</name>
    <dbReference type="NCBI Taxonomy" id="392421"/>
    <lineage>
        <taxon>Archaea</taxon>
        <taxon>Methanobacteriati</taxon>
        <taxon>Methanobacteriota</taxon>
        <taxon>Stenosarchaea group</taxon>
        <taxon>Halobacteria</taxon>
        <taxon>Halobacteriales</taxon>
        <taxon>Natrialbaceae</taxon>
        <taxon>Natrinema</taxon>
    </lineage>
</organism>
<dbReference type="InterPro" id="IPR030395">
    <property type="entry name" value="GP_PDE_dom"/>
</dbReference>
<gene>
    <name evidence="3" type="ORF">BDK88_0031</name>
</gene>
<dbReference type="PANTHER" id="PTHR46211:SF14">
    <property type="entry name" value="GLYCEROPHOSPHODIESTER PHOSPHODIESTERASE"/>
    <property type="match status" value="1"/>
</dbReference>
<dbReference type="AlphaFoldDB" id="A0A482YBC3"/>
<evidence type="ECO:0000259" key="2">
    <source>
        <dbReference type="PROSITE" id="PS51704"/>
    </source>
</evidence>
<dbReference type="PROSITE" id="PS51704">
    <property type="entry name" value="GP_PDE"/>
    <property type="match status" value="1"/>
</dbReference>
<name>A0A482YBC3_9EURY</name>
<dbReference type="Pfam" id="PF03009">
    <property type="entry name" value="GDPD"/>
    <property type="match status" value="1"/>
</dbReference>
<dbReference type="OrthoDB" id="19020at2157"/>
<feature type="region of interest" description="Disordered" evidence="1">
    <location>
        <begin position="1"/>
        <end position="44"/>
    </location>
</feature>
<dbReference type="PANTHER" id="PTHR46211">
    <property type="entry name" value="GLYCEROPHOSPHORYL DIESTER PHOSPHODIESTERASE"/>
    <property type="match status" value="1"/>
</dbReference>
<evidence type="ECO:0000313" key="4">
    <source>
        <dbReference type="Proteomes" id="UP000291097"/>
    </source>
</evidence>
<accession>A0A482YBC3</accession>
<protein>
    <submittedName>
        <fullName evidence="3">Glycerophosphoryl diester phosphodiesterase</fullName>
    </submittedName>
</protein>
<dbReference type="Gene3D" id="3.20.20.190">
    <property type="entry name" value="Phosphatidylinositol (PI) phosphodiesterase"/>
    <property type="match status" value="1"/>
</dbReference>
<dbReference type="GO" id="GO:0006629">
    <property type="term" value="P:lipid metabolic process"/>
    <property type="evidence" value="ECO:0007669"/>
    <property type="project" value="InterPro"/>
</dbReference>
<feature type="compositionally biased region" description="Polar residues" evidence="1">
    <location>
        <begin position="22"/>
        <end position="37"/>
    </location>
</feature>